<dbReference type="Proteomes" id="UP000431533">
    <property type="component" value="Unassembled WGS sequence"/>
</dbReference>
<protein>
    <submittedName>
        <fullName evidence="3">Uncharacterized protein</fullName>
    </submittedName>
</protein>
<feature type="compositionally biased region" description="Polar residues" evidence="1">
    <location>
        <begin position="551"/>
        <end position="569"/>
    </location>
</feature>
<accession>A0A8H8R957</accession>
<feature type="compositionally biased region" description="Low complexity" evidence="1">
    <location>
        <begin position="355"/>
        <end position="366"/>
    </location>
</feature>
<name>A0A8H8R957_9HELO</name>
<reference evidence="3 4" key="1">
    <citation type="submission" date="2018-05" db="EMBL/GenBank/DDBJ databases">
        <title>Genome sequencing and assembly of the regulated plant pathogen Lachnellula willkommii and related sister species for the development of diagnostic species identification markers.</title>
        <authorList>
            <person name="Giroux E."/>
            <person name="Bilodeau G."/>
        </authorList>
    </citation>
    <scope>NUCLEOTIDE SEQUENCE [LARGE SCALE GENOMIC DNA]</scope>
    <source>
        <strain evidence="3 4">CBS 185.66</strain>
    </source>
</reference>
<dbReference type="OrthoDB" id="5292518at2759"/>
<keyword evidence="2" id="KW-0472">Membrane</keyword>
<feature type="compositionally biased region" description="Low complexity" evidence="1">
    <location>
        <begin position="452"/>
        <end position="465"/>
    </location>
</feature>
<feature type="region of interest" description="Disordered" evidence="1">
    <location>
        <begin position="483"/>
        <end position="569"/>
    </location>
</feature>
<sequence>MRVGGSGWSCTAAMVAGYIGVSWAIATDDQYTLGTSRNPNYIPQDQWREFDGQKTAVGVIPAELAAIEQKTPELEDTTDAMVAGVQPLLVTTTTYEAAVTVTYPKITEGPSLLKRKLGSNRWDLIHEGIQGQKRDATDCPANYQLCPKSMNGGCCPNDRVCGTSSCLPTSAGPSSACGKVGYTACGIADGGGCCPGGYVCGQAGCSPSAGVSNTQTCGINSYLCPASLGYGCCKNGLGCAVEGCWTTSATTWSTTETLTTTDASSHLVTITTAIVTAATPSAPAGSVVVESNLIPKVTSTPTAIAKTDATGTSSSNGLSKAAIGGIIGGAVAFLVIILIVAFFILRRLNTAIKAASGGSRTRASSSVPRSALSRPRNPRETPDIDAMSVDPLMMTGSEVGSVRHPSYQSQSTIHEFDASPPVFSSPFSPNPPPHTHYPRGYHAVAPSESAHSNVSSNNKNPSVESTPPMVQTNRDYFSVPLRSERNSQGSQGRRPSTHGRNWSNASEGSEVSAVSSGAIELEGEQPSRKSSIHSAWQRFGIGRLGSKRKSTTSNAPVLTGGPTSNKQNWNSPMSPGLGHIPEAGESRHQVNTGALRAGMEGLSGTQLREAGLSNSQLREMTMSEQGPHLKETS</sequence>
<keyword evidence="2" id="KW-1133">Transmembrane helix</keyword>
<organism evidence="3 4">
    <name type="scientific">Lachnellula hyalina</name>
    <dbReference type="NCBI Taxonomy" id="1316788"/>
    <lineage>
        <taxon>Eukaryota</taxon>
        <taxon>Fungi</taxon>
        <taxon>Dikarya</taxon>
        <taxon>Ascomycota</taxon>
        <taxon>Pezizomycotina</taxon>
        <taxon>Leotiomycetes</taxon>
        <taxon>Helotiales</taxon>
        <taxon>Lachnaceae</taxon>
        <taxon>Lachnellula</taxon>
    </lineage>
</organism>
<feature type="compositionally biased region" description="Polar residues" evidence="1">
    <location>
        <begin position="486"/>
        <end position="504"/>
    </location>
</feature>
<feature type="compositionally biased region" description="Low complexity" evidence="1">
    <location>
        <begin position="505"/>
        <end position="518"/>
    </location>
</feature>
<feature type="region of interest" description="Disordered" evidence="1">
    <location>
        <begin position="355"/>
        <end position="389"/>
    </location>
</feature>
<feature type="region of interest" description="Disordered" evidence="1">
    <location>
        <begin position="418"/>
        <end position="471"/>
    </location>
</feature>
<feature type="region of interest" description="Disordered" evidence="1">
    <location>
        <begin position="613"/>
        <end position="633"/>
    </location>
</feature>
<dbReference type="GeneID" id="41981941"/>
<dbReference type="AlphaFoldDB" id="A0A8H8R957"/>
<keyword evidence="4" id="KW-1185">Reference proteome</keyword>
<dbReference type="EMBL" id="QGMH01000013">
    <property type="protein sequence ID" value="TVY29872.1"/>
    <property type="molecule type" value="Genomic_DNA"/>
</dbReference>
<comment type="caution">
    <text evidence="3">The sequence shown here is derived from an EMBL/GenBank/DDBJ whole genome shotgun (WGS) entry which is preliminary data.</text>
</comment>
<gene>
    <name evidence="3" type="ORF">LHYA1_G001743</name>
</gene>
<proteinExistence type="predicted"/>
<dbReference type="RefSeq" id="XP_031008659.1">
    <property type="nucleotide sequence ID" value="XM_031146723.1"/>
</dbReference>
<evidence type="ECO:0000313" key="4">
    <source>
        <dbReference type="Proteomes" id="UP000431533"/>
    </source>
</evidence>
<evidence type="ECO:0000313" key="3">
    <source>
        <dbReference type="EMBL" id="TVY29872.1"/>
    </source>
</evidence>
<feature type="compositionally biased region" description="Polar residues" evidence="1">
    <location>
        <begin position="613"/>
        <end position="624"/>
    </location>
</feature>
<evidence type="ECO:0000256" key="2">
    <source>
        <dbReference type="SAM" id="Phobius"/>
    </source>
</evidence>
<feature type="transmembrane region" description="Helical" evidence="2">
    <location>
        <begin position="322"/>
        <end position="345"/>
    </location>
</feature>
<evidence type="ECO:0000256" key="1">
    <source>
        <dbReference type="SAM" id="MobiDB-lite"/>
    </source>
</evidence>
<keyword evidence="2" id="KW-0812">Transmembrane</keyword>